<dbReference type="GO" id="GO:0030010">
    <property type="term" value="P:establishment of cell polarity"/>
    <property type="evidence" value="ECO:0007669"/>
    <property type="project" value="TreeGrafter"/>
</dbReference>
<gene>
    <name evidence="3" type="ORF">BSL78_09005</name>
</gene>
<feature type="compositionally biased region" description="Basic and acidic residues" evidence="1">
    <location>
        <begin position="766"/>
        <end position="796"/>
    </location>
</feature>
<protein>
    <submittedName>
        <fullName evidence="3">Putative partitioning defective 3-like</fullName>
    </submittedName>
</protein>
<evidence type="ECO:0000313" key="3">
    <source>
        <dbReference type="EMBL" id="PIK54077.1"/>
    </source>
</evidence>
<dbReference type="Pfam" id="PF00595">
    <property type="entry name" value="PDZ"/>
    <property type="match status" value="3"/>
</dbReference>
<feature type="compositionally biased region" description="Basic residues" evidence="1">
    <location>
        <begin position="1144"/>
        <end position="1157"/>
    </location>
</feature>
<accession>A0A2G8L1E9</accession>
<feature type="region of interest" description="Disordered" evidence="1">
    <location>
        <begin position="680"/>
        <end position="705"/>
    </location>
</feature>
<keyword evidence="4" id="KW-1185">Reference proteome</keyword>
<feature type="compositionally biased region" description="Basic and acidic residues" evidence="1">
    <location>
        <begin position="1158"/>
        <end position="1233"/>
    </location>
</feature>
<feature type="region of interest" description="Disordered" evidence="1">
    <location>
        <begin position="752"/>
        <end position="1277"/>
    </location>
</feature>
<dbReference type="InterPro" id="IPR036034">
    <property type="entry name" value="PDZ_sf"/>
</dbReference>
<dbReference type="SMART" id="SM00228">
    <property type="entry name" value="PDZ"/>
    <property type="match status" value="3"/>
</dbReference>
<dbReference type="FunFam" id="2.30.42.10:FF:000011">
    <property type="entry name" value="partitioning defective 3 homolog isoform X1"/>
    <property type="match status" value="1"/>
</dbReference>
<dbReference type="PANTHER" id="PTHR16484">
    <property type="entry name" value="PARTITIONING DEFECTIVE 3 RELATED"/>
    <property type="match status" value="1"/>
</dbReference>
<dbReference type="GO" id="GO:0043296">
    <property type="term" value="C:apical junction complex"/>
    <property type="evidence" value="ECO:0007669"/>
    <property type="project" value="TreeGrafter"/>
</dbReference>
<dbReference type="OrthoDB" id="6264899at2759"/>
<sequence length="1294" mass="145762">MGAFWMEMTLSMMLLIRREKLTAHFEEEETGVAKELVISDGPSSIGTPSPINMNEMNHINNSNNKIYSNGTYPQENGDLDIVITGREAESKLKVRHNGALANRSNTQPLATSTLDSNANTLPFKNANKHDSDEELAAFDRFSRDSSRRSLSSAHPSVFKWAEAQQRLEDMVNQDPTSPTASNPLAVTPPAKEQFEIKMVNDGTPLGIHIVARVENEDGSGYGLVVHGIESGGRAARDKRLQLGDHILAINNTNITQETFDSAQDMMRDAMRAPSVKLLLEREKVPSSPSKVPPSVPQRSPQTTLTRSKKDLVGGQTSTKRLGRKLYIQLMKGPQSLGFSVTTRDNPIAGKHPIYIKNILPNGAAIADGRLKPGDWLLEVNGIEMTGKSQDEAVSILRSVRRGGVVNLVVSRQEPVEADEAFPRVLPADLSPDDYSNPNNKTVLDFDIALNDTGSAGLGVSVKGKTTGGGNAGEAKDLGIFIKSVMHGGAASKDGRLRPNDQLLYINNVSLINMSNSQAMDTLRKAMSSEKSPRSTIRLVIARRQDVPGHLHNAHNKVEAGVEASPDRGIDISREVDRPIRSVDRPQEKDEEAEEVLRQPLMSDQGSLLQNISETLSAKHNLSLSPKLGSSSGTQTEGRARVTYPYATVGIHPAGGMTLPSSGEEGAVIENGGLQVHVGVHSPNGTNSISPRSPQAPSSPEWLSNWKTEDGELSPVLTRDQFQRDSYARLSFSERKQGGSLDAKQMAWYKKNKDTNDTDDIAPAPMKRVDQTENLKKSSSMDRLNERERRSATEKRPSRSRLSRKNGLNESFRAAVDRSLPGKEQEKKEDKLEEGSQLTRDRKRATKEKKKKEKDVGGTGTNSKGIKGFFRFGKNRKSVSEDKDSEISKDDIQVVRPEEEEDKQRGREDARDEQDRIQDSLQRQRDESQEARNKAERMLELRMKYQQNHRDYPPEKYQRDEDDDQLSDRDEKRIPQEHSDRFQTRDRDRPDTEDRDKRYERLSEGRSHPEREYGDSRGRYYDDHYDRRNYDNFESSNYDNPERGHYDNYNGRTREYDRRTHEYDPSDHRERRHSDRRYYQTERPRRSDNYSRDGPSERQQLTSKDDQLETKTTQGAGAEKKSRKDSKSESPTEEKETKNSIFRRGSGKGSKKEKKKQKESKERSDSERDEDKRKKGDEDKRKKGESEQHLKEPTSPGRRDAPPSEVTGGREGHSRGQREEHRRQSRDRPEDKGYGRRNRSHERPKERERGITGIGTDVLRTGTEGRRTGGGPLGPMGVQSVVQGYIHQTNVTLEV</sequence>
<feature type="compositionally biased region" description="Basic and acidic residues" evidence="1">
    <location>
        <begin position="1240"/>
        <end position="1249"/>
    </location>
</feature>
<proteinExistence type="predicted"/>
<feature type="compositionally biased region" description="Basic and acidic residues" evidence="1">
    <location>
        <begin position="965"/>
        <end position="1030"/>
    </location>
</feature>
<dbReference type="PANTHER" id="PTHR16484:SF17">
    <property type="entry name" value="BAZOOKA, ISOFORM B"/>
    <property type="match status" value="1"/>
</dbReference>
<dbReference type="CDD" id="cd23058">
    <property type="entry name" value="PDZ2_Par3-like"/>
    <property type="match status" value="1"/>
</dbReference>
<feature type="compositionally biased region" description="Basic and acidic residues" evidence="1">
    <location>
        <begin position="571"/>
        <end position="587"/>
    </location>
</feature>
<name>A0A2G8L1E9_STIJA</name>
<dbReference type="STRING" id="307972.A0A2G8L1E9"/>
<dbReference type="Gene3D" id="2.30.42.10">
    <property type="match status" value="3"/>
</dbReference>
<dbReference type="InterPro" id="IPR001478">
    <property type="entry name" value="PDZ"/>
</dbReference>
<evidence type="ECO:0000313" key="4">
    <source>
        <dbReference type="Proteomes" id="UP000230750"/>
    </source>
</evidence>
<dbReference type="CDD" id="cd23059">
    <property type="entry name" value="PDZ3_Par3-like"/>
    <property type="match status" value="1"/>
</dbReference>
<evidence type="ECO:0000259" key="2">
    <source>
        <dbReference type="PROSITE" id="PS50106"/>
    </source>
</evidence>
<dbReference type="GO" id="GO:0016324">
    <property type="term" value="C:apical plasma membrane"/>
    <property type="evidence" value="ECO:0007669"/>
    <property type="project" value="TreeGrafter"/>
</dbReference>
<evidence type="ECO:0000256" key="1">
    <source>
        <dbReference type="SAM" id="MobiDB-lite"/>
    </source>
</evidence>
<dbReference type="EMBL" id="MRZV01000264">
    <property type="protein sequence ID" value="PIK54077.1"/>
    <property type="molecule type" value="Genomic_DNA"/>
</dbReference>
<feature type="compositionally biased region" description="Basic and acidic residues" evidence="1">
    <location>
        <begin position="877"/>
        <end position="958"/>
    </location>
</feature>
<dbReference type="GO" id="GO:0008104">
    <property type="term" value="P:intracellular protein localization"/>
    <property type="evidence" value="ECO:0007669"/>
    <property type="project" value="TreeGrafter"/>
</dbReference>
<dbReference type="GO" id="GO:0051660">
    <property type="term" value="P:establishment of centrosome localization"/>
    <property type="evidence" value="ECO:0007669"/>
    <property type="project" value="TreeGrafter"/>
</dbReference>
<dbReference type="Proteomes" id="UP000230750">
    <property type="component" value="Unassembled WGS sequence"/>
</dbReference>
<dbReference type="GO" id="GO:0035091">
    <property type="term" value="F:phosphatidylinositol binding"/>
    <property type="evidence" value="ECO:0007669"/>
    <property type="project" value="TreeGrafter"/>
</dbReference>
<dbReference type="GO" id="GO:0005912">
    <property type="term" value="C:adherens junction"/>
    <property type="evidence" value="ECO:0007669"/>
    <property type="project" value="TreeGrafter"/>
</dbReference>
<dbReference type="GO" id="GO:0005938">
    <property type="term" value="C:cell cortex"/>
    <property type="evidence" value="ECO:0007669"/>
    <property type="project" value="TreeGrafter"/>
</dbReference>
<feature type="domain" description="PDZ" evidence="2">
    <location>
        <begin position="193"/>
        <end position="281"/>
    </location>
</feature>
<dbReference type="GO" id="GO:0000226">
    <property type="term" value="P:microtubule cytoskeleton organization"/>
    <property type="evidence" value="ECO:0007669"/>
    <property type="project" value="TreeGrafter"/>
</dbReference>
<feature type="region of interest" description="Disordered" evidence="1">
    <location>
        <begin position="282"/>
        <end position="315"/>
    </location>
</feature>
<feature type="compositionally biased region" description="Basic and acidic residues" evidence="1">
    <location>
        <begin position="1117"/>
        <end position="1137"/>
    </location>
</feature>
<feature type="compositionally biased region" description="Basic and acidic residues" evidence="1">
    <location>
        <begin position="819"/>
        <end position="833"/>
    </location>
</feature>
<dbReference type="InterPro" id="IPR052213">
    <property type="entry name" value="PAR3"/>
</dbReference>
<dbReference type="PROSITE" id="PS50106">
    <property type="entry name" value="PDZ"/>
    <property type="match status" value="3"/>
</dbReference>
<dbReference type="SUPFAM" id="SSF50156">
    <property type="entry name" value="PDZ domain-like"/>
    <property type="match status" value="3"/>
</dbReference>
<feature type="compositionally biased region" description="Polar residues" evidence="1">
    <location>
        <begin position="682"/>
        <end position="705"/>
    </location>
</feature>
<feature type="region of interest" description="Disordered" evidence="1">
    <location>
        <begin position="571"/>
        <end position="591"/>
    </location>
</feature>
<comment type="caution">
    <text evidence="3">The sequence shown here is derived from an EMBL/GenBank/DDBJ whole genome shotgun (WGS) entry which is preliminary data.</text>
</comment>
<organism evidence="3 4">
    <name type="scientific">Stichopus japonicus</name>
    <name type="common">Sea cucumber</name>
    <dbReference type="NCBI Taxonomy" id="307972"/>
    <lineage>
        <taxon>Eukaryota</taxon>
        <taxon>Metazoa</taxon>
        <taxon>Echinodermata</taxon>
        <taxon>Eleutherozoa</taxon>
        <taxon>Echinozoa</taxon>
        <taxon>Holothuroidea</taxon>
        <taxon>Aspidochirotacea</taxon>
        <taxon>Aspidochirotida</taxon>
        <taxon>Stichopodidae</taxon>
        <taxon>Apostichopus</taxon>
    </lineage>
</organism>
<dbReference type="GO" id="GO:0045197">
    <property type="term" value="P:establishment or maintenance of epithelial cell apical/basal polarity"/>
    <property type="evidence" value="ECO:0007669"/>
    <property type="project" value="TreeGrafter"/>
</dbReference>
<dbReference type="GO" id="GO:0007155">
    <property type="term" value="P:cell adhesion"/>
    <property type="evidence" value="ECO:0007669"/>
    <property type="project" value="TreeGrafter"/>
</dbReference>
<reference evidence="3 4" key="1">
    <citation type="journal article" date="2017" name="PLoS Biol.">
        <title>The sea cucumber genome provides insights into morphological evolution and visceral regeneration.</title>
        <authorList>
            <person name="Zhang X."/>
            <person name="Sun L."/>
            <person name="Yuan J."/>
            <person name="Sun Y."/>
            <person name="Gao Y."/>
            <person name="Zhang L."/>
            <person name="Li S."/>
            <person name="Dai H."/>
            <person name="Hamel J.F."/>
            <person name="Liu C."/>
            <person name="Yu Y."/>
            <person name="Liu S."/>
            <person name="Lin W."/>
            <person name="Guo K."/>
            <person name="Jin S."/>
            <person name="Xu P."/>
            <person name="Storey K.B."/>
            <person name="Huan P."/>
            <person name="Zhang T."/>
            <person name="Zhou Y."/>
            <person name="Zhang J."/>
            <person name="Lin C."/>
            <person name="Li X."/>
            <person name="Xing L."/>
            <person name="Huo D."/>
            <person name="Sun M."/>
            <person name="Wang L."/>
            <person name="Mercier A."/>
            <person name="Li F."/>
            <person name="Yang H."/>
            <person name="Xiang J."/>
        </authorList>
    </citation>
    <scope>NUCLEOTIDE SEQUENCE [LARGE SCALE GENOMIC DNA]</scope>
    <source>
        <strain evidence="3">Shaxun</strain>
        <tissue evidence="3">Muscle</tissue>
    </source>
</reference>
<feature type="domain" description="PDZ" evidence="2">
    <location>
        <begin position="446"/>
        <end position="525"/>
    </location>
</feature>
<feature type="compositionally biased region" description="Basic and acidic residues" evidence="1">
    <location>
        <begin position="1039"/>
        <end position="1095"/>
    </location>
</feature>
<feature type="domain" description="PDZ" evidence="2">
    <location>
        <begin position="326"/>
        <end position="398"/>
    </location>
</feature>
<feature type="compositionally biased region" description="Basic residues" evidence="1">
    <location>
        <begin position="840"/>
        <end position="851"/>
    </location>
</feature>